<proteinExistence type="inferred from homology"/>
<dbReference type="EMBL" id="JACOSL010000062">
    <property type="protein sequence ID" value="MBI1757400.1"/>
    <property type="molecule type" value="Genomic_DNA"/>
</dbReference>
<dbReference type="HAMAP" id="MF_00226_B">
    <property type="entry name" value="CinA_B"/>
    <property type="match status" value="1"/>
</dbReference>
<dbReference type="AlphaFoldDB" id="A0A931LTW5"/>
<accession>A0A931LTW5</accession>
<reference evidence="3" key="1">
    <citation type="submission" date="2020-07" db="EMBL/GenBank/DDBJ databases">
        <title>Huge and variable diversity of episymbiotic CPR bacteria and DPANN archaea in groundwater ecosystems.</title>
        <authorList>
            <person name="He C.Y."/>
            <person name="Keren R."/>
            <person name="Whittaker M."/>
            <person name="Farag I.F."/>
            <person name="Doudna J."/>
            <person name="Cate J.H.D."/>
            <person name="Banfield J.F."/>
        </authorList>
    </citation>
    <scope>NUCLEOTIDE SEQUENCE</scope>
    <source>
        <strain evidence="3">NC_groundwater_17_Pr7_B-0.1um_64_12</strain>
    </source>
</reference>
<evidence type="ECO:0000313" key="4">
    <source>
        <dbReference type="Proteomes" id="UP000727962"/>
    </source>
</evidence>
<dbReference type="Pfam" id="PF18146">
    <property type="entry name" value="CinA_KH"/>
    <property type="match status" value="1"/>
</dbReference>
<dbReference type="InterPro" id="IPR036653">
    <property type="entry name" value="CinA-like_C"/>
</dbReference>
<dbReference type="NCBIfam" id="TIGR00200">
    <property type="entry name" value="cinA_nterm"/>
    <property type="match status" value="1"/>
</dbReference>
<dbReference type="CDD" id="cd00885">
    <property type="entry name" value="cinA"/>
    <property type="match status" value="1"/>
</dbReference>
<evidence type="ECO:0000256" key="1">
    <source>
        <dbReference type="HAMAP-Rule" id="MF_00226"/>
    </source>
</evidence>
<protein>
    <recommendedName>
        <fullName evidence="1">CinA-like protein</fullName>
    </recommendedName>
</protein>
<dbReference type="PANTHER" id="PTHR13939">
    <property type="entry name" value="NICOTINAMIDE-NUCLEOTIDE AMIDOHYDROLASE PNCC"/>
    <property type="match status" value="1"/>
</dbReference>
<dbReference type="SMART" id="SM00852">
    <property type="entry name" value="MoCF_biosynth"/>
    <property type="match status" value="1"/>
</dbReference>
<dbReference type="NCBIfam" id="TIGR00199">
    <property type="entry name" value="PncC_domain"/>
    <property type="match status" value="1"/>
</dbReference>
<dbReference type="Pfam" id="PF00994">
    <property type="entry name" value="MoCF_biosynth"/>
    <property type="match status" value="1"/>
</dbReference>
<dbReference type="NCBIfam" id="NF001813">
    <property type="entry name" value="PRK00549.1"/>
    <property type="match status" value="1"/>
</dbReference>
<organism evidence="3 4">
    <name type="scientific">Fimbriimonas ginsengisoli</name>
    <dbReference type="NCBI Taxonomy" id="1005039"/>
    <lineage>
        <taxon>Bacteria</taxon>
        <taxon>Bacillati</taxon>
        <taxon>Armatimonadota</taxon>
        <taxon>Fimbriimonadia</taxon>
        <taxon>Fimbriimonadales</taxon>
        <taxon>Fimbriimonadaceae</taxon>
        <taxon>Fimbriimonas</taxon>
    </lineage>
</organism>
<dbReference type="PANTHER" id="PTHR13939:SF0">
    <property type="entry name" value="NMN AMIDOHYDROLASE-LIKE PROTEIN YFAY"/>
    <property type="match status" value="1"/>
</dbReference>
<dbReference type="Gene3D" id="3.90.950.20">
    <property type="entry name" value="CinA-like"/>
    <property type="match status" value="1"/>
</dbReference>
<comment type="caution">
    <text evidence="3">The sequence shown here is derived from an EMBL/GenBank/DDBJ whole genome shotgun (WGS) entry which is preliminary data.</text>
</comment>
<dbReference type="SUPFAM" id="SSF142433">
    <property type="entry name" value="CinA-like"/>
    <property type="match status" value="1"/>
</dbReference>
<dbReference type="SUPFAM" id="SSF53218">
    <property type="entry name" value="Molybdenum cofactor biosynthesis proteins"/>
    <property type="match status" value="1"/>
</dbReference>
<name>A0A931LTW5_FIMGI</name>
<gene>
    <name evidence="3" type="ORF">HYR64_09875</name>
</gene>
<comment type="similarity">
    <text evidence="1">Belongs to the CinA family.</text>
</comment>
<dbReference type="InterPro" id="IPR041424">
    <property type="entry name" value="CinA_KH"/>
</dbReference>
<dbReference type="Gene3D" id="3.40.980.10">
    <property type="entry name" value="MoaB/Mog-like domain"/>
    <property type="match status" value="1"/>
</dbReference>
<evidence type="ECO:0000259" key="2">
    <source>
        <dbReference type="SMART" id="SM00852"/>
    </source>
</evidence>
<dbReference type="InterPro" id="IPR050101">
    <property type="entry name" value="CinA"/>
</dbReference>
<dbReference type="Gene3D" id="3.30.70.2860">
    <property type="match status" value="1"/>
</dbReference>
<evidence type="ECO:0000313" key="3">
    <source>
        <dbReference type="EMBL" id="MBI1757400.1"/>
    </source>
</evidence>
<dbReference type="Pfam" id="PF02464">
    <property type="entry name" value="CinA"/>
    <property type="match status" value="1"/>
</dbReference>
<dbReference type="InterPro" id="IPR008136">
    <property type="entry name" value="CinA_C"/>
</dbReference>
<dbReference type="InterPro" id="IPR008135">
    <property type="entry name" value="Competence-induced_CinA"/>
</dbReference>
<sequence>MELSAEIVSVGTEHLLGQIVDTHSPTFSRLLAEFGISCRRRTTVGDNQARVVAVLREALARADLVCTIGGLGPTQDDLTRDAIAEALGDPLVLDPEAERRIREILALRKLSWSDSLLRQAYRPESARLIENPAGTAPGLICEKGGKRVIALPGPKAEFEPMASGPVREYLASLETGRVFVSRTLRICGMGESVVEDRLGALMVSENPTVAPYAHPGEVHLRLTVGAASLEEGEKLIEPLESQIRAILGDRVFGVDDTTLEEAVLAKLRGMGKTLAIAESMTGGWLGERLTSVPGASEVFLGGAIPYTEAAKRMFGVDETLLDREGPVSEACARELAHAAKCALGADYAVSITGNAGPTADRGDQPVGLVFVGLAGPSGVTVHETRYRSGREDVRRRAVQWALTLLWDALLE</sequence>
<dbReference type="Proteomes" id="UP000727962">
    <property type="component" value="Unassembled WGS sequence"/>
</dbReference>
<dbReference type="PIRSF" id="PIRSF006728">
    <property type="entry name" value="CinA"/>
    <property type="match status" value="1"/>
</dbReference>
<feature type="domain" description="MoaB/Mog" evidence="2">
    <location>
        <begin position="6"/>
        <end position="173"/>
    </location>
</feature>
<dbReference type="InterPro" id="IPR036425">
    <property type="entry name" value="MoaB/Mog-like_dom_sf"/>
</dbReference>
<dbReference type="InterPro" id="IPR001453">
    <property type="entry name" value="MoaB/Mog_dom"/>
</dbReference>